<evidence type="ECO:0000256" key="1">
    <source>
        <dbReference type="ARBA" id="ARBA00004651"/>
    </source>
</evidence>
<feature type="transmembrane region" description="Helical" evidence="7">
    <location>
        <begin position="326"/>
        <end position="352"/>
    </location>
</feature>
<dbReference type="AlphaFoldDB" id="A0A2Z4LT70"/>
<comment type="subcellular location">
    <subcellularLocation>
        <location evidence="1">Cell membrane</location>
        <topology evidence="1">Multi-pass membrane protein</topology>
    </subcellularLocation>
</comment>
<dbReference type="PANTHER" id="PTHR30572:SF4">
    <property type="entry name" value="ABC TRANSPORTER PERMEASE YTRF"/>
    <property type="match status" value="1"/>
</dbReference>
<dbReference type="GO" id="GO:0022857">
    <property type="term" value="F:transmembrane transporter activity"/>
    <property type="evidence" value="ECO:0007669"/>
    <property type="project" value="TreeGrafter"/>
</dbReference>
<protein>
    <submittedName>
        <fullName evidence="10">Macrolide export ATP-binding/permease protein MacB</fullName>
    </submittedName>
</protein>
<dbReference type="KEGG" id="spon:HME9304_02151"/>
<feature type="transmembrane region" description="Helical" evidence="7">
    <location>
        <begin position="372"/>
        <end position="394"/>
    </location>
</feature>
<evidence type="ECO:0000256" key="6">
    <source>
        <dbReference type="ARBA" id="ARBA00038076"/>
    </source>
</evidence>
<keyword evidence="10" id="KW-0547">Nucleotide-binding</keyword>
<gene>
    <name evidence="10" type="ORF">HME9304_02151</name>
</gene>
<evidence type="ECO:0000259" key="8">
    <source>
        <dbReference type="Pfam" id="PF02687"/>
    </source>
</evidence>
<evidence type="ECO:0000256" key="3">
    <source>
        <dbReference type="ARBA" id="ARBA00022692"/>
    </source>
</evidence>
<evidence type="ECO:0000256" key="5">
    <source>
        <dbReference type="ARBA" id="ARBA00023136"/>
    </source>
</evidence>
<dbReference type="RefSeq" id="WP_112378557.1">
    <property type="nucleotide sequence ID" value="NZ_CP030104.1"/>
</dbReference>
<comment type="similarity">
    <text evidence="6">Belongs to the ABC-4 integral membrane protein family.</text>
</comment>
<dbReference type="InterPro" id="IPR050250">
    <property type="entry name" value="Macrolide_Exporter_MacB"/>
</dbReference>
<keyword evidence="11" id="KW-1185">Reference proteome</keyword>
<feature type="transmembrane region" description="Helical" evidence="7">
    <location>
        <begin position="278"/>
        <end position="305"/>
    </location>
</feature>
<keyword evidence="2" id="KW-1003">Cell membrane</keyword>
<dbReference type="InterPro" id="IPR003838">
    <property type="entry name" value="ABC3_permease_C"/>
</dbReference>
<dbReference type="PANTHER" id="PTHR30572">
    <property type="entry name" value="MEMBRANE COMPONENT OF TRANSPORTER-RELATED"/>
    <property type="match status" value="1"/>
</dbReference>
<name>A0A2Z4LT70_9FLAO</name>
<evidence type="ECO:0000256" key="2">
    <source>
        <dbReference type="ARBA" id="ARBA00022475"/>
    </source>
</evidence>
<dbReference type="EMBL" id="CP030104">
    <property type="protein sequence ID" value="AWX45141.1"/>
    <property type="molecule type" value="Genomic_DNA"/>
</dbReference>
<proteinExistence type="inferred from homology"/>
<feature type="domain" description="ABC3 transporter permease C-terminal" evidence="8">
    <location>
        <begin position="286"/>
        <end position="404"/>
    </location>
</feature>
<feature type="domain" description="MacB-like periplasmic core" evidence="9">
    <location>
        <begin position="21"/>
        <end position="229"/>
    </location>
</feature>
<keyword evidence="10" id="KW-0067">ATP-binding</keyword>
<evidence type="ECO:0000256" key="7">
    <source>
        <dbReference type="SAM" id="Phobius"/>
    </source>
</evidence>
<dbReference type="Pfam" id="PF12704">
    <property type="entry name" value="MacB_PCD"/>
    <property type="match status" value="1"/>
</dbReference>
<evidence type="ECO:0000256" key="4">
    <source>
        <dbReference type="ARBA" id="ARBA00022989"/>
    </source>
</evidence>
<dbReference type="Pfam" id="PF02687">
    <property type="entry name" value="FtsX"/>
    <property type="match status" value="1"/>
</dbReference>
<dbReference type="GO" id="GO:0005524">
    <property type="term" value="F:ATP binding"/>
    <property type="evidence" value="ECO:0007669"/>
    <property type="project" value="UniProtKB-KW"/>
</dbReference>
<dbReference type="InterPro" id="IPR025857">
    <property type="entry name" value="MacB_PCD"/>
</dbReference>
<organism evidence="10 11">
    <name type="scientific">Flagellimonas maritima</name>
    <dbReference type="NCBI Taxonomy" id="1383885"/>
    <lineage>
        <taxon>Bacteria</taxon>
        <taxon>Pseudomonadati</taxon>
        <taxon>Bacteroidota</taxon>
        <taxon>Flavobacteriia</taxon>
        <taxon>Flavobacteriales</taxon>
        <taxon>Flavobacteriaceae</taxon>
        <taxon>Flagellimonas</taxon>
    </lineage>
</organism>
<evidence type="ECO:0000313" key="11">
    <source>
        <dbReference type="Proteomes" id="UP000248536"/>
    </source>
</evidence>
<keyword evidence="4 7" id="KW-1133">Transmembrane helix</keyword>
<reference evidence="10 11" key="1">
    <citation type="submission" date="2018-06" db="EMBL/GenBank/DDBJ databases">
        <title>Spongiibacterium sp. HME9304 Genome sequencing and assembly.</title>
        <authorList>
            <person name="Kang H."/>
            <person name="Kim H."/>
            <person name="Joh K."/>
        </authorList>
    </citation>
    <scope>NUCLEOTIDE SEQUENCE [LARGE SCALE GENOMIC DNA]</scope>
    <source>
        <strain evidence="10 11">HME9304</strain>
    </source>
</reference>
<dbReference type="OrthoDB" id="9770036at2"/>
<sequence length="411" mass="46150">MFSRDTWKEIFETIQKNKLRTFLTGFTVALGIFIFVVLFGMGNGLNNTFTKFFGDDATNTLFVFPGRTTIPYKGYKAKRQIEFENEDLEDIEKNFSMLMEYITPRISRNALVTYKEESDNYNTRAVGPAHQFAEKTIMMKGRYLNETDILKKTKYAVIGRLVEKDLFKGEKSIGEFIDIGGSVFKVIGVFQDDGGDNEERYIYMPFTTRQLIEKNNDKIDQIILAFKPEIGYAGAMAFENKLDNFIRNKKIISPEDPNGIFIRNVADQLKQNQQFANVLQIIISGIAFAVIISGIIGISNIMLFVVKERTKEIGIRKALGATPKKVINSVLFESIFITTISGFIGMIIGISVLNSIGGKTLEDDYFITNPAINTGTAIFATILLIICGAIAGYIPAKRAARIKPIVALRDE</sequence>
<evidence type="ECO:0000259" key="9">
    <source>
        <dbReference type="Pfam" id="PF12704"/>
    </source>
</evidence>
<keyword evidence="5 7" id="KW-0472">Membrane</keyword>
<evidence type="ECO:0000313" key="10">
    <source>
        <dbReference type="EMBL" id="AWX45141.1"/>
    </source>
</evidence>
<keyword evidence="3 7" id="KW-0812">Transmembrane</keyword>
<accession>A0A2Z4LT70</accession>
<dbReference type="GO" id="GO:0005886">
    <property type="term" value="C:plasma membrane"/>
    <property type="evidence" value="ECO:0007669"/>
    <property type="project" value="UniProtKB-SubCell"/>
</dbReference>
<dbReference type="Proteomes" id="UP000248536">
    <property type="component" value="Chromosome"/>
</dbReference>
<feature type="transmembrane region" description="Helical" evidence="7">
    <location>
        <begin position="21"/>
        <end position="41"/>
    </location>
</feature>